<dbReference type="RefSeq" id="WP_151007028.1">
    <property type="nucleotide sequence ID" value="NZ_VZOL01000909.1"/>
</dbReference>
<dbReference type="Proteomes" id="UP000473571">
    <property type="component" value="Unassembled WGS sequence"/>
</dbReference>
<dbReference type="InterPro" id="IPR036291">
    <property type="entry name" value="NAD(P)-bd_dom_sf"/>
</dbReference>
<dbReference type="Pfam" id="PF00106">
    <property type="entry name" value="adh_short"/>
    <property type="match status" value="1"/>
</dbReference>
<name>A0A6L3N6G7_9BURK</name>
<reference evidence="1 2" key="1">
    <citation type="submission" date="2019-09" db="EMBL/GenBank/DDBJ databases">
        <title>Draft genome sequences of 48 bacterial type strains from the CCUG.</title>
        <authorList>
            <person name="Tunovic T."/>
            <person name="Pineiro-Iglesias B."/>
            <person name="Unosson C."/>
            <person name="Inganas E."/>
            <person name="Ohlen M."/>
            <person name="Cardew S."/>
            <person name="Jensie-Markopoulos S."/>
            <person name="Salva-Serra F."/>
            <person name="Jaen-Luchoro D."/>
            <person name="Karlsson R."/>
            <person name="Svensson-Stadler L."/>
            <person name="Chun J."/>
            <person name="Moore E."/>
        </authorList>
    </citation>
    <scope>NUCLEOTIDE SEQUENCE [LARGE SCALE GENOMIC DNA]</scope>
    <source>
        <strain evidence="1 2">CCUG 65687</strain>
    </source>
</reference>
<proteinExistence type="predicted"/>
<feature type="non-terminal residue" evidence="1">
    <location>
        <position position="41"/>
    </location>
</feature>
<organism evidence="1 2">
    <name type="scientific">Burkholderia territorii</name>
    <dbReference type="NCBI Taxonomy" id="1503055"/>
    <lineage>
        <taxon>Bacteria</taxon>
        <taxon>Pseudomonadati</taxon>
        <taxon>Pseudomonadota</taxon>
        <taxon>Betaproteobacteria</taxon>
        <taxon>Burkholderiales</taxon>
        <taxon>Burkholderiaceae</taxon>
        <taxon>Burkholderia</taxon>
        <taxon>Burkholderia cepacia complex</taxon>
    </lineage>
</organism>
<protein>
    <submittedName>
        <fullName evidence="1">SDR family NAD(P)-dependent oxidoreductase</fullName>
    </submittedName>
</protein>
<evidence type="ECO:0000313" key="1">
    <source>
        <dbReference type="EMBL" id="KAB0646265.1"/>
    </source>
</evidence>
<dbReference type="Gene3D" id="3.40.50.720">
    <property type="entry name" value="NAD(P)-binding Rossmann-like Domain"/>
    <property type="match status" value="1"/>
</dbReference>
<dbReference type="InterPro" id="IPR002347">
    <property type="entry name" value="SDR_fam"/>
</dbReference>
<dbReference type="EMBL" id="VZOL01000909">
    <property type="protein sequence ID" value="KAB0646265.1"/>
    <property type="molecule type" value="Genomic_DNA"/>
</dbReference>
<evidence type="ECO:0000313" key="2">
    <source>
        <dbReference type="Proteomes" id="UP000473571"/>
    </source>
</evidence>
<dbReference type="SUPFAM" id="SSF51735">
    <property type="entry name" value="NAD(P)-binding Rossmann-fold domains"/>
    <property type="match status" value="1"/>
</dbReference>
<accession>A0A6L3N6G7</accession>
<sequence length="41" mass="3877">MISFAGKTVLVTGGGAGIGRACAEAFGAAGARVAVAERDPA</sequence>
<comment type="caution">
    <text evidence="1">The sequence shown here is derived from an EMBL/GenBank/DDBJ whole genome shotgun (WGS) entry which is preliminary data.</text>
</comment>
<dbReference type="AlphaFoldDB" id="A0A6L3N6G7"/>
<gene>
    <name evidence="1" type="ORF">F7R13_31765</name>
</gene>